<reference evidence="1 2" key="1">
    <citation type="submission" date="2011-08" db="EMBL/GenBank/DDBJ databases">
        <authorList>
            <person name="Weinstock G."/>
            <person name="Sodergren E."/>
            <person name="Clifton S."/>
            <person name="Fulton L."/>
            <person name="Fulton B."/>
            <person name="Courtney L."/>
            <person name="Fronick C."/>
            <person name="Harrison M."/>
            <person name="Strong C."/>
            <person name="Farmer C."/>
            <person name="Delahaunty K."/>
            <person name="Markovic C."/>
            <person name="Hall O."/>
            <person name="Minx P."/>
            <person name="Tomlinson C."/>
            <person name="Mitreva M."/>
            <person name="Hou S."/>
            <person name="Chen J."/>
            <person name="Wollam A."/>
            <person name="Pepin K.H."/>
            <person name="Johnson M."/>
            <person name="Bhonagiri V."/>
            <person name="Zhang X."/>
            <person name="Suruliraj S."/>
            <person name="Warren W."/>
            <person name="Chinwalla A."/>
            <person name="Mardis E.R."/>
            <person name="Wilson R.K."/>
        </authorList>
    </citation>
    <scope>NUCLEOTIDE SEQUENCE [LARGE SCALE GENOMIC DNA]</scope>
    <source>
        <strain evidence="1 2">DP7</strain>
    </source>
</reference>
<proteinExistence type="predicted"/>
<organism evidence="1 2">
    <name type="scientific">Desulfitobacterium hafniense DP7</name>
    <dbReference type="NCBI Taxonomy" id="537010"/>
    <lineage>
        <taxon>Bacteria</taxon>
        <taxon>Bacillati</taxon>
        <taxon>Bacillota</taxon>
        <taxon>Clostridia</taxon>
        <taxon>Eubacteriales</taxon>
        <taxon>Desulfitobacteriaceae</taxon>
        <taxon>Desulfitobacterium</taxon>
    </lineage>
</organism>
<dbReference type="Pfam" id="PF14070">
    <property type="entry name" value="YjfB_motility"/>
    <property type="match status" value="1"/>
</dbReference>
<dbReference type="HOGENOM" id="CLU_189781_3_0_9"/>
<sequence>MLIEKGLAKPLGCAIVKPEEGLPMDIAALSVVSNQVQLKQQASLSVMKMVMNASQEQTNSLLAMTAGMSGEMESSVNPHLGSKLDVLV</sequence>
<dbReference type="AlphaFoldDB" id="G9XK91"/>
<dbReference type="Proteomes" id="UP000004416">
    <property type="component" value="Unassembled WGS sequence"/>
</dbReference>
<accession>G9XK91</accession>
<dbReference type="PATRIC" id="fig|537010.4.peg.1270"/>
<evidence type="ECO:0000313" key="1">
    <source>
        <dbReference type="EMBL" id="EHL07977.1"/>
    </source>
</evidence>
<comment type="caution">
    <text evidence="1">The sequence shown here is derived from an EMBL/GenBank/DDBJ whole genome shotgun (WGS) entry which is preliminary data.</text>
</comment>
<evidence type="ECO:0000313" key="2">
    <source>
        <dbReference type="Proteomes" id="UP000004416"/>
    </source>
</evidence>
<name>G9XK91_DESHA</name>
<protein>
    <recommendedName>
        <fullName evidence="3">Motility protein</fullName>
    </recommendedName>
</protein>
<evidence type="ECO:0008006" key="3">
    <source>
        <dbReference type="Google" id="ProtNLM"/>
    </source>
</evidence>
<gene>
    <name evidence="1" type="ORF">HMPREF0322_01374</name>
</gene>
<dbReference type="InterPro" id="IPR025906">
    <property type="entry name" value="YjfB_motility"/>
</dbReference>
<dbReference type="EMBL" id="AFZX01000032">
    <property type="protein sequence ID" value="EHL07977.1"/>
    <property type="molecule type" value="Genomic_DNA"/>
</dbReference>